<feature type="compositionally biased region" description="Polar residues" evidence="1">
    <location>
        <begin position="208"/>
        <end position="236"/>
    </location>
</feature>
<comment type="caution">
    <text evidence="3">The sequence shown here is derived from an EMBL/GenBank/DDBJ whole genome shotgun (WGS) entry which is preliminary data.</text>
</comment>
<feature type="domain" description="Anti-sigma factor RsgI-like middle" evidence="2">
    <location>
        <begin position="80"/>
        <end position="203"/>
    </location>
</feature>
<feature type="compositionally biased region" description="Low complexity" evidence="1">
    <location>
        <begin position="237"/>
        <end position="252"/>
    </location>
</feature>
<dbReference type="Proteomes" id="UP000679179">
    <property type="component" value="Unassembled WGS sequence"/>
</dbReference>
<evidence type="ECO:0000259" key="2">
    <source>
        <dbReference type="Pfam" id="PF23750"/>
    </source>
</evidence>
<proteinExistence type="predicted"/>
<evidence type="ECO:0000256" key="1">
    <source>
        <dbReference type="SAM" id="MobiDB-lite"/>
    </source>
</evidence>
<dbReference type="Pfam" id="PF23750">
    <property type="entry name" value="RsgI_M"/>
    <property type="match status" value="1"/>
</dbReference>
<accession>A0A919S1U1</accession>
<name>A0A919S1U1_9CLOT</name>
<keyword evidence="4" id="KW-1185">Reference proteome</keyword>
<dbReference type="RefSeq" id="WP_212903762.1">
    <property type="nucleotide sequence ID" value="NZ_BOPZ01000012.1"/>
</dbReference>
<reference evidence="3" key="1">
    <citation type="submission" date="2021-03" db="EMBL/GenBank/DDBJ databases">
        <title>Taxonomic study of Clostridium polyendosporum from meadow-gley soil under rice.</title>
        <authorList>
            <person name="Kobayashi H."/>
            <person name="Tanizawa Y."/>
            <person name="Yagura M."/>
        </authorList>
    </citation>
    <scope>NUCLEOTIDE SEQUENCE</scope>
    <source>
        <strain evidence="3">JCM 30710</strain>
    </source>
</reference>
<sequence>MEVKGKKVLLMTSAGEFTMVKVGKELPVRGREYEGKVLVKSTINKRIIAAVASFVLIFTLGAKDYYTPVKALEIYASSNIKLELNRWDRVIEASPLNDNGRKVLSKIALNNRDIEKAVNMILEQVSKENILGGQHQISINSINGKLNIDNLKKIIEEKGLKIIDINSYNENNKIKSQQSEVINEEKSNSKNNEEKNLSENKSNKSIDNKGNNGREVNNSNKHSISQDQDTNKDVNYSKNSQDNKIKSSSSSSNEKEIKGNSKQQLKDTGIEKTDGNYKHNLQDTQGSNEQSNSSEKENNTIKKK</sequence>
<feature type="compositionally biased region" description="Basic and acidic residues" evidence="1">
    <location>
        <begin position="294"/>
        <end position="304"/>
    </location>
</feature>
<protein>
    <recommendedName>
        <fullName evidence="2">Anti-sigma factor RsgI-like middle domain-containing protein</fullName>
    </recommendedName>
</protein>
<dbReference type="InterPro" id="IPR055431">
    <property type="entry name" value="RsgI_M"/>
</dbReference>
<feature type="compositionally biased region" description="Basic and acidic residues" evidence="1">
    <location>
        <begin position="183"/>
        <end position="207"/>
    </location>
</feature>
<gene>
    <name evidence="3" type="ORF">CPJCM30710_17140</name>
</gene>
<evidence type="ECO:0000313" key="4">
    <source>
        <dbReference type="Proteomes" id="UP000679179"/>
    </source>
</evidence>
<evidence type="ECO:0000313" key="3">
    <source>
        <dbReference type="EMBL" id="GIM29048.1"/>
    </source>
</evidence>
<dbReference type="AlphaFoldDB" id="A0A919S1U1"/>
<organism evidence="3 4">
    <name type="scientific">Clostridium polyendosporum</name>
    <dbReference type="NCBI Taxonomy" id="69208"/>
    <lineage>
        <taxon>Bacteria</taxon>
        <taxon>Bacillati</taxon>
        <taxon>Bacillota</taxon>
        <taxon>Clostridia</taxon>
        <taxon>Eubacteriales</taxon>
        <taxon>Clostridiaceae</taxon>
        <taxon>Clostridium</taxon>
    </lineage>
</organism>
<dbReference type="EMBL" id="BOPZ01000012">
    <property type="protein sequence ID" value="GIM29048.1"/>
    <property type="molecule type" value="Genomic_DNA"/>
</dbReference>
<feature type="region of interest" description="Disordered" evidence="1">
    <location>
        <begin position="176"/>
        <end position="304"/>
    </location>
</feature>
<feature type="compositionally biased region" description="Basic and acidic residues" evidence="1">
    <location>
        <begin position="253"/>
        <end position="281"/>
    </location>
</feature>